<organism evidence="2 3">
    <name type="scientific">Sediminivirga luteola</name>
    <dbReference type="NCBI Taxonomy" id="1774748"/>
    <lineage>
        <taxon>Bacteria</taxon>
        <taxon>Bacillati</taxon>
        <taxon>Actinomycetota</taxon>
        <taxon>Actinomycetes</taxon>
        <taxon>Micrococcales</taxon>
        <taxon>Brevibacteriaceae</taxon>
        <taxon>Sediminivirga</taxon>
    </lineage>
</organism>
<feature type="transmembrane region" description="Helical" evidence="1">
    <location>
        <begin position="149"/>
        <end position="175"/>
    </location>
</feature>
<keyword evidence="1" id="KW-0812">Transmembrane</keyword>
<comment type="caution">
    <text evidence="2">The sequence shown here is derived from an EMBL/GenBank/DDBJ whole genome shotgun (WGS) entry which is preliminary data.</text>
</comment>
<accession>A0A8J2XKI7</accession>
<evidence type="ECO:0000256" key="1">
    <source>
        <dbReference type="SAM" id="Phobius"/>
    </source>
</evidence>
<proteinExistence type="predicted"/>
<dbReference type="Proteomes" id="UP000616114">
    <property type="component" value="Unassembled WGS sequence"/>
</dbReference>
<evidence type="ECO:0000313" key="3">
    <source>
        <dbReference type="Proteomes" id="UP000616114"/>
    </source>
</evidence>
<reference evidence="2" key="1">
    <citation type="journal article" date="2014" name="Int. J. Syst. Evol. Microbiol.">
        <title>Complete genome sequence of Corynebacterium casei LMG S-19264T (=DSM 44701T), isolated from a smear-ripened cheese.</title>
        <authorList>
            <consortium name="US DOE Joint Genome Institute (JGI-PGF)"/>
            <person name="Walter F."/>
            <person name="Albersmeier A."/>
            <person name="Kalinowski J."/>
            <person name="Ruckert C."/>
        </authorList>
    </citation>
    <scope>NUCLEOTIDE SEQUENCE</scope>
    <source>
        <strain evidence="2">CGMCC 1.12785</strain>
    </source>
</reference>
<feature type="transmembrane region" description="Helical" evidence="1">
    <location>
        <begin position="52"/>
        <end position="70"/>
    </location>
</feature>
<dbReference type="AlphaFoldDB" id="A0A8J2XKI7"/>
<sequence>MGWPAPLRSAGRLSRAGRSSCWRSGPLPAPVGPVWAGVGDNREMNATTATTMAALGAAAALLSVVLIAGPDWIPGGDLVQNAYLATAFLVVPLISVILLTLAVLRAGLPAVTRRWLLLILAVFGAGVIVLQLAGVLLETWLGPENDTVLTVLVTGLLGSFFYPLPACLVTVIVSVRSRTPGS</sequence>
<keyword evidence="1" id="KW-1133">Transmembrane helix</keyword>
<keyword evidence="1" id="KW-0472">Membrane</keyword>
<reference evidence="2" key="2">
    <citation type="submission" date="2020-09" db="EMBL/GenBank/DDBJ databases">
        <authorList>
            <person name="Sun Q."/>
            <person name="Zhou Y."/>
        </authorList>
    </citation>
    <scope>NUCLEOTIDE SEQUENCE</scope>
    <source>
        <strain evidence="2">CGMCC 1.12785</strain>
    </source>
</reference>
<protein>
    <submittedName>
        <fullName evidence="2">Uncharacterized protein</fullName>
    </submittedName>
</protein>
<name>A0A8J2XKI7_9MICO</name>
<gene>
    <name evidence="2" type="ORF">GCM10011333_34090</name>
</gene>
<evidence type="ECO:0000313" key="2">
    <source>
        <dbReference type="EMBL" id="GGA28536.1"/>
    </source>
</evidence>
<feature type="transmembrane region" description="Helical" evidence="1">
    <location>
        <begin position="116"/>
        <end position="137"/>
    </location>
</feature>
<feature type="transmembrane region" description="Helical" evidence="1">
    <location>
        <begin position="82"/>
        <end position="104"/>
    </location>
</feature>
<dbReference type="EMBL" id="BMFY01000025">
    <property type="protein sequence ID" value="GGA28536.1"/>
    <property type="molecule type" value="Genomic_DNA"/>
</dbReference>
<keyword evidence="3" id="KW-1185">Reference proteome</keyword>